<dbReference type="GO" id="GO:0006313">
    <property type="term" value="P:DNA transposition"/>
    <property type="evidence" value="ECO:0007669"/>
    <property type="project" value="InterPro"/>
</dbReference>
<dbReference type="Proteomes" id="UP000285655">
    <property type="component" value="Unassembled WGS sequence"/>
</dbReference>
<evidence type="ECO:0000313" key="3">
    <source>
        <dbReference type="Proteomes" id="UP000285655"/>
    </source>
</evidence>
<proteinExistence type="predicted"/>
<dbReference type="EMBL" id="QZJW01000056">
    <property type="protein sequence ID" value="RJO59931.1"/>
    <property type="molecule type" value="Genomic_DNA"/>
</dbReference>
<comment type="caution">
    <text evidence="2">The sequence shown here is derived from an EMBL/GenBank/DDBJ whole genome shotgun (WGS) entry which is preliminary data.</text>
</comment>
<accession>A0A419D9Y3</accession>
<name>A0A419D9Y3_9BACT</name>
<dbReference type="InterPro" id="IPR012337">
    <property type="entry name" value="RNaseH-like_sf"/>
</dbReference>
<dbReference type="AlphaFoldDB" id="A0A419D9Y3"/>
<dbReference type="GO" id="GO:0004803">
    <property type="term" value="F:transposase activity"/>
    <property type="evidence" value="ECO:0007669"/>
    <property type="project" value="InterPro"/>
</dbReference>
<evidence type="ECO:0000313" key="2">
    <source>
        <dbReference type="EMBL" id="RJO59931.1"/>
    </source>
</evidence>
<dbReference type="GO" id="GO:0003677">
    <property type="term" value="F:DNA binding"/>
    <property type="evidence" value="ECO:0007669"/>
    <property type="project" value="InterPro"/>
</dbReference>
<dbReference type="SUPFAM" id="SSF53098">
    <property type="entry name" value="Ribonuclease H-like"/>
    <property type="match status" value="1"/>
</dbReference>
<feature type="domain" description="Transposase IS4-like" evidence="1">
    <location>
        <begin position="3"/>
        <end position="20"/>
    </location>
</feature>
<reference evidence="2 3" key="1">
    <citation type="journal article" date="2017" name="ISME J.">
        <title>Energy and carbon metabolisms in a deep terrestrial subsurface fluid microbial community.</title>
        <authorList>
            <person name="Momper L."/>
            <person name="Jungbluth S.P."/>
            <person name="Lee M.D."/>
            <person name="Amend J.P."/>
        </authorList>
    </citation>
    <scope>NUCLEOTIDE SEQUENCE [LARGE SCALE GENOMIC DNA]</scope>
    <source>
        <strain evidence="2">SURF_29</strain>
    </source>
</reference>
<dbReference type="InterPro" id="IPR002559">
    <property type="entry name" value="Transposase_11"/>
</dbReference>
<organism evidence="2 3">
    <name type="scientific">candidate division WS5 bacterium</name>
    <dbReference type="NCBI Taxonomy" id="2093353"/>
    <lineage>
        <taxon>Bacteria</taxon>
        <taxon>candidate division WS5</taxon>
    </lineage>
</organism>
<sequence>MTQIYKSRWQIELFFKWIKQNHSSVQG</sequence>
<protein>
    <recommendedName>
        <fullName evidence="1">Transposase IS4-like domain-containing protein</fullName>
    </recommendedName>
</protein>
<gene>
    <name evidence="2" type="ORF">C4544_07295</name>
</gene>
<dbReference type="Pfam" id="PF01609">
    <property type="entry name" value="DDE_Tnp_1"/>
    <property type="match status" value="1"/>
</dbReference>
<evidence type="ECO:0000259" key="1">
    <source>
        <dbReference type="Pfam" id="PF01609"/>
    </source>
</evidence>